<proteinExistence type="predicted"/>
<evidence type="ECO:0000313" key="2">
    <source>
        <dbReference type="Proteomes" id="UP000504633"/>
    </source>
</evidence>
<dbReference type="InterPro" id="IPR050373">
    <property type="entry name" value="Fibrinogen_C-term_domain"/>
</dbReference>
<keyword evidence="2" id="KW-1185">Reference proteome</keyword>
<gene>
    <name evidence="3" type="primary">LOC111600969</name>
</gene>
<dbReference type="AlphaFoldDB" id="A0A6J1M286"/>
<dbReference type="GO" id="GO:0005615">
    <property type="term" value="C:extracellular space"/>
    <property type="evidence" value="ECO:0007669"/>
    <property type="project" value="TreeGrafter"/>
</dbReference>
<dbReference type="GeneID" id="111600969"/>
<accession>A0A6J1M286</accession>
<evidence type="ECO:0000313" key="3">
    <source>
        <dbReference type="RefSeq" id="XP_023173119.1"/>
    </source>
</evidence>
<dbReference type="InterPro" id="IPR036056">
    <property type="entry name" value="Fibrinogen-like_C"/>
</dbReference>
<dbReference type="OMA" id="AMFSKTT"/>
<organism evidence="2 3">
    <name type="scientific">Drosophila hydei</name>
    <name type="common">Fruit fly</name>
    <dbReference type="NCBI Taxonomy" id="7224"/>
    <lineage>
        <taxon>Eukaryota</taxon>
        <taxon>Metazoa</taxon>
        <taxon>Ecdysozoa</taxon>
        <taxon>Arthropoda</taxon>
        <taxon>Hexapoda</taxon>
        <taxon>Insecta</taxon>
        <taxon>Pterygota</taxon>
        <taxon>Neoptera</taxon>
        <taxon>Endopterygota</taxon>
        <taxon>Diptera</taxon>
        <taxon>Brachycera</taxon>
        <taxon>Muscomorpha</taxon>
        <taxon>Ephydroidea</taxon>
        <taxon>Drosophilidae</taxon>
        <taxon>Drosophila</taxon>
    </lineage>
</organism>
<dbReference type="OrthoDB" id="7940501at2759"/>
<feature type="domain" description="Fibrinogen C-terminal" evidence="1">
    <location>
        <begin position="212"/>
        <end position="424"/>
    </location>
</feature>
<sequence>MNTQNIFTIQLEPEDTSEKVVPPNEWEILRDNACSTISQLKKIKFSVYKEKLNLYSEKCKIKDDVIMALQTCLETYKNTNENNNELVSFLKAKLAERHSKIVALKKEQDSLSVSYESTIREKNEVINTQYAIIIEKEKHIEELENKIKEQCELTIRSDEEVSSLKVTINDSEMKIRERDQKISLLESKLATNAERVRATQNLLKFDAALMLCKQNDRLIGCTIKELQQILCGEKRTEIKIMSLPRIGPIKVAVENVTTGPSWMVIQRRGYKMVDFNQGWFSFVEGFGNLDEDYWIGLDKIHAMTKGHMHELYIHLVFANKETRYAYYDNFAISGKSDDYKLRSLGNYVGNAGDGLRTHEHHIFRTIRYDTKTTVEYNRWWQHEYPNCNLNGTFNEKTEFGVWWCRGNGTYKFVESVQMLIRRKQV</sequence>
<dbReference type="Pfam" id="PF00147">
    <property type="entry name" value="Fibrinogen_C"/>
    <property type="match status" value="1"/>
</dbReference>
<name>A0A6J1M286_DROHY</name>
<dbReference type="Proteomes" id="UP000504633">
    <property type="component" value="Unplaced"/>
</dbReference>
<dbReference type="InterPro" id="IPR014716">
    <property type="entry name" value="Fibrinogen_a/b/g_C_1"/>
</dbReference>
<dbReference type="SMART" id="SM00186">
    <property type="entry name" value="FBG"/>
    <property type="match status" value="1"/>
</dbReference>
<dbReference type="Gene3D" id="3.90.215.10">
    <property type="entry name" value="Gamma Fibrinogen, chain A, domain 1"/>
    <property type="match status" value="1"/>
</dbReference>
<dbReference type="RefSeq" id="XP_023173119.1">
    <property type="nucleotide sequence ID" value="XM_023317351.2"/>
</dbReference>
<reference evidence="3" key="1">
    <citation type="submission" date="2025-08" db="UniProtKB">
        <authorList>
            <consortium name="RefSeq"/>
        </authorList>
    </citation>
    <scope>IDENTIFICATION</scope>
    <source>
        <strain evidence="3">15085-1641.00</strain>
        <tissue evidence="3">Whole body</tissue>
    </source>
</reference>
<protein>
    <submittedName>
        <fullName evidence="3">Fibrinogen-like protein 1</fullName>
    </submittedName>
</protein>
<dbReference type="PROSITE" id="PS51406">
    <property type="entry name" value="FIBRINOGEN_C_2"/>
    <property type="match status" value="1"/>
</dbReference>
<dbReference type="PANTHER" id="PTHR19143:SF327">
    <property type="entry name" value="FI21813P1-RELATED"/>
    <property type="match status" value="1"/>
</dbReference>
<dbReference type="SUPFAM" id="SSF56496">
    <property type="entry name" value="Fibrinogen C-terminal domain-like"/>
    <property type="match status" value="1"/>
</dbReference>
<dbReference type="PANTHER" id="PTHR19143">
    <property type="entry name" value="FIBRINOGEN/TENASCIN/ANGIOPOEITIN"/>
    <property type="match status" value="1"/>
</dbReference>
<evidence type="ECO:0000259" key="1">
    <source>
        <dbReference type="PROSITE" id="PS51406"/>
    </source>
</evidence>
<dbReference type="InterPro" id="IPR002181">
    <property type="entry name" value="Fibrinogen_a/b/g_C_dom"/>
</dbReference>
<dbReference type="KEGG" id="dhe:111600969"/>